<dbReference type="EMBL" id="CP054705">
    <property type="protein sequence ID" value="QQK76176.1"/>
    <property type="molecule type" value="Genomic_DNA"/>
</dbReference>
<keyword evidence="2" id="KW-0808">Transferase</keyword>
<evidence type="ECO:0000313" key="3">
    <source>
        <dbReference type="Proteomes" id="UP000595823"/>
    </source>
</evidence>
<proteinExistence type="predicted"/>
<dbReference type="InterPro" id="IPR002575">
    <property type="entry name" value="Aminoglycoside_PTrfase"/>
</dbReference>
<reference evidence="2 3" key="1">
    <citation type="submission" date="2020-06" db="EMBL/GenBank/DDBJ databases">
        <title>Genomic analysis of Salicibibacter sp. NKC5-3.</title>
        <authorList>
            <person name="Oh Y.J."/>
        </authorList>
    </citation>
    <scope>NUCLEOTIDE SEQUENCE [LARGE SCALE GENOMIC DNA]</scope>
    <source>
        <strain evidence="2 3">NKC5-3</strain>
    </source>
</reference>
<dbReference type="CDD" id="cd05152">
    <property type="entry name" value="MPH2"/>
    <property type="match status" value="1"/>
</dbReference>
<dbReference type="InterPro" id="IPR011009">
    <property type="entry name" value="Kinase-like_dom_sf"/>
</dbReference>
<dbReference type="AlphaFoldDB" id="A0A7T6Z3M7"/>
<gene>
    <name evidence="2" type="ORF">HUG15_11810</name>
</gene>
<dbReference type="PANTHER" id="PTHR21310">
    <property type="entry name" value="AMINOGLYCOSIDE PHOSPHOTRANSFERASE-RELATED-RELATED"/>
    <property type="match status" value="1"/>
</dbReference>
<name>A0A7T6Z3M7_9BACI</name>
<dbReference type="InterPro" id="IPR051678">
    <property type="entry name" value="AGP_Transferase"/>
</dbReference>
<dbReference type="Proteomes" id="UP000595823">
    <property type="component" value="Chromosome"/>
</dbReference>
<dbReference type="Gene3D" id="3.30.200.20">
    <property type="entry name" value="Phosphorylase Kinase, domain 1"/>
    <property type="match status" value="1"/>
</dbReference>
<evidence type="ECO:0000259" key="1">
    <source>
        <dbReference type="Pfam" id="PF01636"/>
    </source>
</evidence>
<dbReference type="KEGG" id="scia:HUG15_11810"/>
<dbReference type="Pfam" id="PF01636">
    <property type="entry name" value="APH"/>
    <property type="match status" value="1"/>
</dbReference>
<keyword evidence="3" id="KW-1185">Reference proteome</keyword>
<evidence type="ECO:0000313" key="2">
    <source>
        <dbReference type="EMBL" id="QQK76176.1"/>
    </source>
</evidence>
<protein>
    <submittedName>
        <fullName evidence="2">Phosphotransferase</fullName>
    </submittedName>
</protein>
<sequence>MNKQQVAETARKCGLEINEDSISFNESGLDFLVAYAEDDKGAEWVLRLPRRDDVMPRAVVEKRALDLINRYVTFQAPVWSIYEDDLIAYRKLTGVPAGTIDPEIHNYVWEMNHENVPEQFHQTLAKALASLHTLPKAEALNIGLSVQSAEEARLSMIERMKKVKATFGVDESLWNRWMLWVNNKELWPLRTGLTHGDVHAGHMMIDKNTNVTGLIDWTEAKITDVSIDFVFQYQAFGETALEKLISYYKQAGGIYWPAMKEHIIELKAAYPVAIAEFAITSGLEEYEQMARETLGVNAR</sequence>
<accession>A0A7T6Z3M7</accession>
<dbReference type="SUPFAM" id="SSF56112">
    <property type="entry name" value="Protein kinase-like (PK-like)"/>
    <property type="match status" value="1"/>
</dbReference>
<dbReference type="GO" id="GO:0016740">
    <property type="term" value="F:transferase activity"/>
    <property type="evidence" value="ECO:0007669"/>
    <property type="project" value="UniProtKB-KW"/>
</dbReference>
<organism evidence="2 3">
    <name type="scientific">Salicibibacter cibarius</name>
    <dbReference type="NCBI Taxonomy" id="2743000"/>
    <lineage>
        <taxon>Bacteria</taxon>
        <taxon>Bacillati</taxon>
        <taxon>Bacillota</taxon>
        <taxon>Bacilli</taxon>
        <taxon>Bacillales</taxon>
        <taxon>Bacillaceae</taxon>
        <taxon>Salicibibacter</taxon>
    </lineage>
</organism>
<dbReference type="PANTHER" id="PTHR21310:SF15">
    <property type="entry name" value="AMINOGLYCOSIDE PHOSPHOTRANSFERASE DOMAIN-CONTAINING PROTEIN"/>
    <property type="match status" value="1"/>
</dbReference>
<dbReference type="Gene3D" id="3.90.1200.10">
    <property type="match status" value="1"/>
</dbReference>
<dbReference type="RefSeq" id="WP_200123310.1">
    <property type="nucleotide sequence ID" value="NZ_CP054705.1"/>
</dbReference>
<feature type="domain" description="Aminoglycoside phosphotransferase" evidence="1">
    <location>
        <begin position="22"/>
        <end position="262"/>
    </location>
</feature>